<organism evidence="4 5">
    <name type="scientific">Trichonephila clavipes</name>
    <name type="common">Golden silk orbweaver</name>
    <name type="synonym">Nephila clavipes</name>
    <dbReference type="NCBI Taxonomy" id="2585209"/>
    <lineage>
        <taxon>Eukaryota</taxon>
        <taxon>Metazoa</taxon>
        <taxon>Ecdysozoa</taxon>
        <taxon>Arthropoda</taxon>
        <taxon>Chelicerata</taxon>
        <taxon>Arachnida</taxon>
        <taxon>Araneae</taxon>
        <taxon>Araneomorphae</taxon>
        <taxon>Entelegynae</taxon>
        <taxon>Araneoidea</taxon>
        <taxon>Nephilidae</taxon>
        <taxon>Trichonephila</taxon>
    </lineage>
</organism>
<proteinExistence type="inferred from homology"/>
<dbReference type="PANTHER" id="PTHR10492:SF57">
    <property type="entry name" value="ATP-DEPENDENT DNA HELICASE"/>
    <property type="match status" value="1"/>
</dbReference>
<dbReference type="InterPro" id="IPR010285">
    <property type="entry name" value="DNA_helicase_pif1-like_DEAD"/>
</dbReference>
<dbReference type="Proteomes" id="UP000887159">
    <property type="component" value="Unassembled WGS sequence"/>
</dbReference>
<keyword evidence="1" id="KW-0547">Nucleotide-binding</keyword>
<keyword evidence="1" id="KW-0067">ATP-binding</keyword>
<evidence type="ECO:0000259" key="2">
    <source>
        <dbReference type="Pfam" id="PF05970"/>
    </source>
</evidence>
<name>A0A8X6V3M4_TRICX</name>
<dbReference type="Pfam" id="PF05970">
    <property type="entry name" value="PIF1"/>
    <property type="match status" value="1"/>
</dbReference>
<reference evidence="4" key="1">
    <citation type="submission" date="2020-08" db="EMBL/GenBank/DDBJ databases">
        <title>Multicomponent nature underlies the extraordinary mechanical properties of spider dragline silk.</title>
        <authorList>
            <person name="Kono N."/>
            <person name="Nakamura H."/>
            <person name="Mori M."/>
            <person name="Yoshida Y."/>
            <person name="Ohtoshi R."/>
            <person name="Malay A.D."/>
            <person name="Moran D.A.P."/>
            <person name="Tomita M."/>
            <person name="Numata K."/>
            <person name="Arakawa K."/>
        </authorList>
    </citation>
    <scope>NUCLEOTIDE SEQUENCE</scope>
</reference>
<comment type="catalytic activity">
    <reaction evidence="1">
        <text>ATP + H2O = ADP + phosphate + H(+)</text>
        <dbReference type="Rhea" id="RHEA:13065"/>
        <dbReference type="ChEBI" id="CHEBI:15377"/>
        <dbReference type="ChEBI" id="CHEBI:15378"/>
        <dbReference type="ChEBI" id="CHEBI:30616"/>
        <dbReference type="ChEBI" id="CHEBI:43474"/>
        <dbReference type="ChEBI" id="CHEBI:456216"/>
        <dbReference type="EC" id="5.6.2.3"/>
    </reaction>
</comment>
<evidence type="ECO:0000313" key="5">
    <source>
        <dbReference type="Proteomes" id="UP000887159"/>
    </source>
</evidence>
<dbReference type="GO" id="GO:0005524">
    <property type="term" value="F:ATP binding"/>
    <property type="evidence" value="ECO:0007669"/>
    <property type="project" value="UniProtKB-KW"/>
</dbReference>
<dbReference type="EC" id="5.6.2.3" evidence="1"/>
<evidence type="ECO:0000256" key="1">
    <source>
        <dbReference type="RuleBase" id="RU363044"/>
    </source>
</evidence>
<dbReference type="SUPFAM" id="SSF52540">
    <property type="entry name" value="P-loop containing nucleoside triphosphate hydrolases"/>
    <property type="match status" value="2"/>
</dbReference>
<dbReference type="Gene3D" id="3.40.50.300">
    <property type="entry name" value="P-loop containing nucleotide triphosphate hydrolases"/>
    <property type="match status" value="1"/>
</dbReference>
<comment type="caution">
    <text evidence="4">The sequence shown here is derived from an EMBL/GenBank/DDBJ whole genome shotgun (WGS) entry which is preliminary data.</text>
</comment>
<keyword evidence="1 4" id="KW-0347">Helicase</keyword>
<comment type="cofactor">
    <cofactor evidence="1">
        <name>Mg(2+)</name>
        <dbReference type="ChEBI" id="CHEBI:18420"/>
    </cofactor>
</comment>
<keyword evidence="1" id="KW-0227">DNA damage</keyword>
<keyword evidence="1" id="KW-0378">Hydrolase</keyword>
<dbReference type="GO" id="GO:0006310">
    <property type="term" value="P:DNA recombination"/>
    <property type="evidence" value="ECO:0007669"/>
    <property type="project" value="UniProtKB-KW"/>
</dbReference>
<feature type="domain" description="DNA helicase Pif1-like 2B" evidence="3">
    <location>
        <begin position="550"/>
        <end position="592"/>
    </location>
</feature>
<feature type="domain" description="DNA helicase Pif1-like DEAD-box helicase" evidence="2">
    <location>
        <begin position="270"/>
        <end position="482"/>
    </location>
</feature>
<dbReference type="GO" id="GO:0016787">
    <property type="term" value="F:hydrolase activity"/>
    <property type="evidence" value="ECO:0007669"/>
    <property type="project" value="UniProtKB-KW"/>
</dbReference>
<dbReference type="EMBL" id="BMAU01021238">
    <property type="protein sequence ID" value="GFY03457.1"/>
    <property type="molecule type" value="Genomic_DNA"/>
</dbReference>
<keyword evidence="1" id="KW-0234">DNA repair</keyword>
<keyword evidence="5" id="KW-1185">Reference proteome</keyword>
<dbReference type="GO" id="GO:0006281">
    <property type="term" value="P:DNA repair"/>
    <property type="evidence" value="ECO:0007669"/>
    <property type="project" value="UniProtKB-KW"/>
</dbReference>
<accession>A0A8X6V3M4</accession>
<evidence type="ECO:0000313" key="4">
    <source>
        <dbReference type="EMBL" id="GFY03457.1"/>
    </source>
</evidence>
<dbReference type="PANTHER" id="PTHR10492">
    <property type="match status" value="1"/>
</dbReference>
<comment type="similarity">
    <text evidence="1">Belongs to the helicase family.</text>
</comment>
<gene>
    <name evidence="4" type="primary">PIF1</name>
    <name evidence="4" type="ORF">TNCV_3210951</name>
</gene>
<keyword evidence="1" id="KW-0233">DNA recombination</keyword>
<dbReference type="GO" id="GO:0000723">
    <property type="term" value="P:telomere maintenance"/>
    <property type="evidence" value="ECO:0007669"/>
    <property type="project" value="InterPro"/>
</dbReference>
<dbReference type="Pfam" id="PF21530">
    <property type="entry name" value="Pif1_2B_dom"/>
    <property type="match status" value="1"/>
</dbReference>
<dbReference type="InterPro" id="IPR027417">
    <property type="entry name" value="P-loop_NTPase"/>
</dbReference>
<evidence type="ECO:0000259" key="3">
    <source>
        <dbReference type="Pfam" id="PF21530"/>
    </source>
</evidence>
<sequence length="620" mass="70308">MGRYISSNEAIWHILSFPIHERDPAVEHLAIHLENGQRVYFTEENVLQRAFEAPKTTLTEFFTLCQKPDVFGQFAKTLVYGDVPRYFTWNKSSKNGSHGNKENHILPLQAYSKLRHWGDFTRYIQSNDACRELQLLEDDNHWDLTLADAALTSTPNNIRQLFAIILTTCYPSQAQTLWEKYKNCMTEDILHRIRQTNQSQNIDYTPEMYNEALVLIEDLCVLISNLPLNHYGMPSPNRPATDLVNTDLQRENQYDHGSLATIIMNSEPLLTAEQKIIYDRIMLAVAAEQGGFFFLDAPGGTGKTFLISLILAKIRSQQKIALAVASSGIAATLLDGGRTAHSTFKLPLDVHNKPDAMCNIKKNSGIAAVLRKSSIIIWDECTMAHKYSLEALNRTMQDLNSNNKLFGGAILLLSGDFRQTLPVIPRSTFADEINACLKQSFLWRSVETLGLTINMRVQLQNDPSAQIFSEQLLHIGNGDKNELIQSIFPDIQNNYLNHEWLSQRAILAAKNVDVDEINFQIQQLLPGDLMSFKSIDTVVDENESVNFPIEFLNSLDIPGMPPHNLRLKIGSPIILLRNLNPPQLCNGTRLVIKRSPETFLKQPFWLGSLKEKWSCCHVFR</sequence>
<dbReference type="GO" id="GO:0043139">
    <property type="term" value="F:5'-3' DNA helicase activity"/>
    <property type="evidence" value="ECO:0007669"/>
    <property type="project" value="UniProtKB-EC"/>
</dbReference>
<dbReference type="InterPro" id="IPR049163">
    <property type="entry name" value="Pif1-like_2B_dom"/>
</dbReference>
<protein>
    <recommendedName>
        <fullName evidence="1">ATP-dependent DNA helicase</fullName>
        <ecNumber evidence="1">5.6.2.3</ecNumber>
    </recommendedName>
</protein>
<dbReference type="AlphaFoldDB" id="A0A8X6V3M4"/>